<evidence type="ECO:0000313" key="1">
    <source>
        <dbReference type="EMBL" id="GAW94378.1"/>
    </source>
</evidence>
<organism evidence="1 2">
    <name type="scientific">Calderihabitans maritimus</name>
    <dbReference type="NCBI Taxonomy" id="1246530"/>
    <lineage>
        <taxon>Bacteria</taxon>
        <taxon>Bacillati</taxon>
        <taxon>Bacillota</taxon>
        <taxon>Clostridia</taxon>
        <taxon>Neomoorellales</taxon>
        <taxon>Calderihabitantaceae</taxon>
        <taxon>Calderihabitans</taxon>
    </lineage>
</organism>
<dbReference type="RefSeq" id="WP_088555325.1">
    <property type="nucleotide sequence ID" value="NZ_BDGJ01000215.1"/>
</dbReference>
<gene>
    <name evidence="1" type="ORF">KKC1_34840</name>
</gene>
<keyword evidence="2" id="KW-1185">Reference proteome</keyword>
<dbReference type="Proteomes" id="UP000197032">
    <property type="component" value="Unassembled WGS sequence"/>
</dbReference>
<dbReference type="OrthoDB" id="1862739at2"/>
<accession>A0A1Z5HY97</accession>
<proteinExistence type="predicted"/>
<dbReference type="AlphaFoldDB" id="A0A1Z5HY97"/>
<name>A0A1Z5HY97_9FIRM</name>
<dbReference type="EMBL" id="BDGJ01000215">
    <property type="protein sequence ID" value="GAW94378.1"/>
    <property type="molecule type" value="Genomic_DNA"/>
</dbReference>
<protein>
    <submittedName>
        <fullName evidence="1">Uncharacterized protein</fullName>
    </submittedName>
</protein>
<evidence type="ECO:0000313" key="2">
    <source>
        <dbReference type="Proteomes" id="UP000197032"/>
    </source>
</evidence>
<comment type="caution">
    <text evidence="1">The sequence shown here is derived from an EMBL/GenBank/DDBJ whole genome shotgun (WGS) entry which is preliminary data.</text>
</comment>
<reference evidence="2" key="1">
    <citation type="journal article" date="2017" name="Appl. Environ. Microbiol.">
        <title>Genomic Analysis of Calderihabitans maritimus KKC1, a Thermophilic, Hydrogenogenic, Carboxydotrophic Bacterium Isolated from Marine Sediment.</title>
        <authorList>
            <person name="Omae K."/>
            <person name="Yoneda Y."/>
            <person name="Fukuyama Y."/>
            <person name="Yoshida T."/>
            <person name="Sako Y."/>
        </authorList>
    </citation>
    <scope>NUCLEOTIDE SEQUENCE [LARGE SCALE GENOMIC DNA]</scope>
    <source>
        <strain evidence="2">KKC1</strain>
    </source>
</reference>
<sequence length="320" mass="36092">MRAGKEVAFGLLENGLDFIRSAIHHLMDEPDKTDLKYGILHLCAGVELVMKYRLSKEHWSLLFQKVDSATKSAFERGDFVSVSFNTCLERLKCICSIEFDKKISSQLEHLRKRRNRLEHFGILDSTSALKASLLGVLNFIVDFIDEHIDGNDLDGTEKEIIETIRASLGDFEDFIKHRWKVIEDQIESARKETCVTFCPTCYQDALVVDDGAKCLFCGFAGEGEGEEVARAFVSNILGINEYRCVKEGGEFPIYVCPECGLNSLVHPVDDEDLESWFCFSCGFEWDESEIAFCTGCGTPYVKTEGDTELCSICVEHHLSD</sequence>